<evidence type="ECO:0008006" key="3">
    <source>
        <dbReference type="Google" id="ProtNLM"/>
    </source>
</evidence>
<dbReference type="AlphaFoldDB" id="A0ABD5LY06"/>
<evidence type="ECO:0000313" key="2">
    <source>
        <dbReference type="EMBL" id="MEY2344766.1"/>
    </source>
</evidence>
<protein>
    <recommendedName>
        <fullName evidence="3">Lipoprotein</fullName>
    </recommendedName>
</protein>
<sequence length="82" mass="8955">MDTFSGEKHEQKLLASLILAGLVTITAGCDDSSKKVDEGIDKAKETATQVNETAQDKAKELTDQAKEKAADLKRVHQRQLTN</sequence>
<feature type="coiled-coil region" evidence="1">
    <location>
        <begin position="40"/>
        <end position="78"/>
    </location>
</feature>
<dbReference type="Gene3D" id="6.10.140.1430">
    <property type="match status" value="1"/>
</dbReference>
<reference evidence="2" key="1">
    <citation type="submission" date="2021-05" db="EMBL/GenBank/DDBJ databases">
        <title>First report of NDM-5 and VEB-6 producing Proteus mirabilis isolated from blood of a sepsis patient in Kolkata, India.</title>
        <authorList>
            <person name="Halder G."/>
            <person name="Chaudhuri B."/>
            <person name="Dutta S."/>
        </authorList>
    </citation>
    <scope>NUCLEOTIDE SEQUENCE [LARGE SCALE GENOMIC DNA]</scope>
    <source>
        <strain evidence="2">7049</strain>
    </source>
</reference>
<organism evidence="2">
    <name type="scientific">Proteus mirabilis</name>
    <dbReference type="NCBI Taxonomy" id="584"/>
    <lineage>
        <taxon>Bacteria</taxon>
        <taxon>Pseudomonadati</taxon>
        <taxon>Pseudomonadota</taxon>
        <taxon>Gammaproteobacteria</taxon>
        <taxon>Enterobacterales</taxon>
        <taxon>Morganellaceae</taxon>
        <taxon>Proteus</taxon>
    </lineage>
</organism>
<proteinExistence type="predicted"/>
<name>A0ABD5LY06_PROMI</name>
<dbReference type="EMBL" id="JADQCH020000002">
    <property type="protein sequence ID" value="MEY2344766.1"/>
    <property type="molecule type" value="Genomic_DNA"/>
</dbReference>
<gene>
    <name evidence="2" type="ORF">I3679_014630</name>
</gene>
<keyword evidence="1" id="KW-0175">Coiled coil</keyword>
<accession>A0ABD5LY06</accession>
<evidence type="ECO:0000256" key="1">
    <source>
        <dbReference type="SAM" id="Coils"/>
    </source>
</evidence>
<comment type="caution">
    <text evidence="2">The sequence shown here is derived from an EMBL/GenBank/DDBJ whole genome shotgun (WGS) entry which is preliminary data.</text>
</comment>